<comment type="caution">
    <text evidence="3">The sequence shown here is derived from an EMBL/GenBank/DDBJ whole genome shotgun (WGS) entry which is preliminary data.</text>
</comment>
<organism evidence="3 4">
    <name type="scientific">Streptococcus pseudoporcinus LQ 940-04</name>
    <dbReference type="NCBI Taxonomy" id="875093"/>
    <lineage>
        <taxon>Bacteria</taxon>
        <taxon>Bacillati</taxon>
        <taxon>Bacillota</taxon>
        <taxon>Bacilli</taxon>
        <taxon>Lactobacillales</taxon>
        <taxon>Streptococcaceae</taxon>
        <taxon>Streptococcus</taxon>
    </lineage>
</organism>
<dbReference type="AlphaFoldDB" id="G5K857"/>
<dbReference type="RefSeq" id="WP_007892513.1">
    <property type="nucleotide sequence ID" value="NZ_AEUY02000005.1"/>
</dbReference>
<dbReference type="EMBL" id="AEUY02000005">
    <property type="protein sequence ID" value="EHI65001.1"/>
    <property type="molecule type" value="Genomic_DNA"/>
</dbReference>
<dbReference type="SUPFAM" id="SSF158499">
    <property type="entry name" value="DnaD domain-like"/>
    <property type="match status" value="1"/>
</dbReference>
<dbReference type="Pfam" id="PF07261">
    <property type="entry name" value="DnaB_2"/>
    <property type="match status" value="1"/>
</dbReference>
<comment type="similarity">
    <text evidence="1">Belongs to the DnaB/DnaD family.</text>
</comment>
<gene>
    <name evidence="3" type="ORF">STRPS_1130</name>
</gene>
<dbReference type="GeneID" id="58555684"/>
<dbReference type="Gene3D" id="1.10.10.630">
    <property type="entry name" value="DnaD domain-like"/>
    <property type="match status" value="1"/>
</dbReference>
<dbReference type="Proteomes" id="UP000003217">
    <property type="component" value="Unassembled WGS sequence"/>
</dbReference>
<sequence length="64" mass="7558">MASTDRELIHIAYQQAELNNTNDLGYIVAILNNWEKLGIKKLEDWEVHEKEREDLTEDDNDLPF</sequence>
<dbReference type="InterPro" id="IPR034829">
    <property type="entry name" value="DnaD-like_sf"/>
</dbReference>
<proteinExistence type="inferred from homology"/>
<feature type="domain" description="DnaB/C C-terminal" evidence="2">
    <location>
        <begin position="5"/>
        <end position="49"/>
    </location>
</feature>
<name>G5K857_9STRE</name>
<evidence type="ECO:0000313" key="4">
    <source>
        <dbReference type="Proteomes" id="UP000003217"/>
    </source>
</evidence>
<protein>
    <submittedName>
        <fullName evidence="3">Replication initiation and membrane attachment protein, DnaB/DnaD family</fullName>
    </submittedName>
</protein>
<accession>G5K857</accession>
<evidence type="ECO:0000313" key="3">
    <source>
        <dbReference type="EMBL" id="EHI65001.1"/>
    </source>
</evidence>
<evidence type="ECO:0000259" key="2">
    <source>
        <dbReference type="Pfam" id="PF07261"/>
    </source>
</evidence>
<dbReference type="OrthoDB" id="3199595at2"/>
<dbReference type="InterPro" id="IPR006343">
    <property type="entry name" value="DnaB/C_C"/>
</dbReference>
<reference evidence="3 4" key="1">
    <citation type="journal article" date="2014" name="Int. J. Syst. Evol. Microbiol.">
        <title>Phylogenomics and the dynamic genome evolution of the genus Streptococcus.</title>
        <authorList>
            <consortium name="The Broad Institute Genome Sequencing Platform"/>
            <person name="Richards V.P."/>
            <person name="Palmer S.R."/>
            <person name="Pavinski Bitar P.D."/>
            <person name="Qin X."/>
            <person name="Weinstock G.M."/>
            <person name="Highlander S.K."/>
            <person name="Town C.D."/>
            <person name="Burne R.A."/>
            <person name="Stanhope M.J."/>
        </authorList>
    </citation>
    <scope>NUCLEOTIDE SEQUENCE [LARGE SCALE GENOMIC DNA]</scope>
    <source>
        <strain evidence="3 4">LQ 940-04</strain>
    </source>
</reference>
<dbReference type="NCBIfam" id="TIGR01446">
    <property type="entry name" value="DnaD_dom"/>
    <property type="match status" value="1"/>
</dbReference>
<keyword evidence="4" id="KW-1185">Reference proteome</keyword>
<evidence type="ECO:0000256" key="1">
    <source>
        <dbReference type="ARBA" id="ARBA00093462"/>
    </source>
</evidence>